<name>A0A7J0G1U9_9ERIC</name>
<evidence type="ECO:0000313" key="1">
    <source>
        <dbReference type="EMBL" id="GFZ04761.1"/>
    </source>
</evidence>
<dbReference type="EMBL" id="BJWL01000017">
    <property type="protein sequence ID" value="GFZ04761.1"/>
    <property type="molecule type" value="Genomic_DNA"/>
</dbReference>
<evidence type="ECO:0000313" key="2">
    <source>
        <dbReference type="Proteomes" id="UP000585474"/>
    </source>
</evidence>
<organism evidence="1 2">
    <name type="scientific">Actinidia rufa</name>
    <dbReference type="NCBI Taxonomy" id="165716"/>
    <lineage>
        <taxon>Eukaryota</taxon>
        <taxon>Viridiplantae</taxon>
        <taxon>Streptophyta</taxon>
        <taxon>Embryophyta</taxon>
        <taxon>Tracheophyta</taxon>
        <taxon>Spermatophyta</taxon>
        <taxon>Magnoliopsida</taxon>
        <taxon>eudicotyledons</taxon>
        <taxon>Gunneridae</taxon>
        <taxon>Pentapetalae</taxon>
        <taxon>asterids</taxon>
        <taxon>Ericales</taxon>
        <taxon>Actinidiaceae</taxon>
        <taxon>Actinidia</taxon>
    </lineage>
</organism>
<dbReference type="Proteomes" id="UP000585474">
    <property type="component" value="Unassembled WGS sequence"/>
</dbReference>
<gene>
    <name evidence="1" type="ORF">Acr_17g0003330</name>
</gene>
<dbReference type="AlphaFoldDB" id="A0A7J0G1U9"/>
<comment type="caution">
    <text evidence="1">The sequence shown here is derived from an EMBL/GenBank/DDBJ whole genome shotgun (WGS) entry which is preliminary data.</text>
</comment>
<sequence>MSAEMILSMDWSESVANSRMEAAFLCKSGDDVFRIPTSRATAAESKLCKRSQSMQICNKSIKCKLLVKSQVTDETCFSIYEKHETAMERESCRKSHSMWPETARGVEEVRAQVWRRKYLPSVGEGREAPWRFLLEFAFGTECTEGDVQLGWVMCPWLLERSLKSVSGRFLEKGAFGSLERNSGEMLFGEEIFGGGDRGSLGS</sequence>
<accession>A0A7J0G1U9</accession>
<keyword evidence="2" id="KW-1185">Reference proteome</keyword>
<proteinExistence type="predicted"/>
<reference evidence="1 2" key="1">
    <citation type="submission" date="2019-07" db="EMBL/GenBank/DDBJ databases">
        <title>De Novo Assembly of kiwifruit Actinidia rufa.</title>
        <authorList>
            <person name="Sugita-Konishi S."/>
            <person name="Sato K."/>
            <person name="Mori E."/>
            <person name="Abe Y."/>
            <person name="Kisaki G."/>
            <person name="Hamano K."/>
            <person name="Suezawa K."/>
            <person name="Otani M."/>
            <person name="Fukuda T."/>
            <person name="Manabe T."/>
            <person name="Gomi K."/>
            <person name="Tabuchi M."/>
            <person name="Akimitsu K."/>
            <person name="Kataoka I."/>
        </authorList>
    </citation>
    <scope>NUCLEOTIDE SEQUENCE [LARGE SCALE GENOMIC DNA]</scope>
    <source>
        <strain evidence="2">cv. Fuchu</strain>
    </source>
</reference>
<protein>
    <submittedName>
        <fullName evidence="1">Uncharacterized protein</fullName>
    </submittedName>
</protein>